<evidence type="ECO:0000256" key="2">
    <source>
        <dbReference type="ARBA" id="ARBA00023125"/>
    </source>
</evidence>
<evidence type="ECO:0000313" key="6">
    <source>
        <dbReference type="EMBL" id="NRF71651.1"/>
    </source>
</evidence>
<dbReference type="EMBL" id="JABRWJ010000013">
    <property type="protein sequence ID" value="NRF71651.1"/>
    <property type="molecule type" value="Genomic_DNA"/>
</dbReference>
<dbReference type="Gene3D" id="1.10.10.60">
    <property type="entry name" value="Homeodomain-like"/>
    <property type="match status" value="1"/>
</dbReference>
<evidence type="ECO:0000256" key="4">
    <source>
        <dbReference type="PROSITE-ProRule" id="PRU00335"/>
    </source>
</evidence>
<evidence type="ECO:0000256" key="3">
    <source>
        <dbReference type="ARBA" id="ARBA00023163"/>
    </source>
</evidence>
<dbReference type="InterPro" id="IPR036271">
    <property type="entry name" value="Tet_transcr_reg_TetR-rel_C_sf"/>
</dbReference>
<dbReference type="RefSeq" id="WP_173133302.1">
    <property type="nucleotide sequence ID" value="NZ_JABRWJ010000013.1"/>
</dbReference>
<proteinExistence type="predicted"/>
<evidence type="ECO:0000259" key="5">
    <source>
        <dbReference type="PROSITE" id="PS50977"/>
    </source>
</evidence>
<feature type="DNA-binding region" description="H-T-H motif" evidence="4">
    <location>
        <begin position="32"/>
        <end position="51"/>
    </location>
</feature>
<dbReference type="PANTHER" id="PTHR47506:SF7">
    <property type="entry name" value="TRANSCRIPTIONAL REGULATORY PROTEIN"/>
    <property type="match status" value="1"/>
</dbReference>
<accession>A0ABX2ET41</accession>
<dbReference type="PROSITE" id="PS50977">
    <property type="entry name" value="HTH_TETR_2"/>
    <property type="match status" value="1"/>
</dbReference>
<feature type="domain" description="HTH tetR-type" evidence="5">
    <location>
        <begin position="9"/>
        <end position="69"/>
    </location>
</feature>
<comment type="caution">
    <text evidence="6">The sequence shown here is derived from an EMBL/GenBank/DDBJ whole genome shotgun (WGS) entry which is preliminary data.</text>
</comment>
<dbReference type="InterPro" id="IPR001647">
    <property type="entry name" value="HTH_TetR"/>
</dbReference>
<dbReference type="SUPFAM" id="SSF48498">
    <property type="entry name" value="Tetracyclin repressor-like, C-terminal domain"/>
    <property type="match status" value="1"/>
</dbReference>
<protein>
    <submittedName>
        <fullName evidence="6">TetR/AcrR family transcriptional regulator</fullName>
    </submittedName>
</protein>
<sequence>MRYSATHKQETREKLINTSREIAKKDGFGGTGVDAFMKAIGLTGGAFYTHFESKAELFAELVEHELEFSTEMLAGDEDAPADHVARKLRSYLSSAHALHPETGCVLPTLGPEIARASPEVKARVEKSLKRLRDAWSERLDDDDAGWALLAQCVGALILARVVESERTRREILGASRRFLERAEKAPRK</sequence>
<evidence type="ECO:0000313" key="7">
    <source>
        <dbReference type="Proteomes" id="UP000737171"/>
    </source>
</evidence>
<dbReference type="Gene3D" id="1.10.357.10">
    <property type="entry name" value="Tetracycline Repressor, domain 2"/>
    <property type="match status" value="1"/>
</dbReference>
<dbReference type="PANTHER" id="PTHR47506">
    <property type="entry name" value="TRANSCRIPTIONAL REGULATORY PROTEIN"/>
    <property type="match status" value="1"/>
</dbReference>
<dbReference type="Proteomes" id="UP000737171">
    <property type="component" value="Unassembled WGS sequence"/>
</dbReference>
<dbReference type="InterPro" id="IPR009057">
    <property type="entry name" value="Homeodomain-like_sf"/>
</dbReference>
<organism evidence="6 7">
    <name type="scientific">Pseudaquabacterium terrae</name>
    <dbReference type="NCBI Taxonomy" id="2732868"/>
    <lineage>
        <taxon>Bacteria</taxon>
        <taxon>Pseudomonadati</taxon>
        <taxon>Pseudomonadota</taxon>
        <taxon>Betaproteobacteria</taxon>
        <taxon>Burkholderiales</taxon>
        <taxon>Sphaerotilaceae</taxon>
        <taxon>Pseudaquabacterium</taxon>
    </lineage>
</organism>
<dbReference type="Pfam" id="PF00440">
    <property type="entry name" value="TetR_N"/>
    <property type="match status" value="1"/>
</dbReference>
<keyword evidence="1" id="KW-0805">Transcription regulation</keyword>
<name>A0ABX2ET41_9BURK</name>
<evidence type="ECO:0000256" key="1">
    <source>
        <dbReference type="ARBA" id="ARBA00023015"/>
    </source>
</evidence>
<gene>
    <name evidence="6" type="ORF">HLB44_32150</name>
</gene>
<keyword evidence="3" id="KW-0804">Transcription</keyword>
<reference evidence="6 7" key="1">
    <citation type="submission" date="2020-05" db="EMBL/GenBank/DDBJ databases">
        <title>Aquincola sp. isolate from soil.</title>
        <authorList>
            <person name="Han J."/>
            <person name="Kim D.-U."/>
        </authorList>
    </citation>
    <scope>NUCLEOTIDE SEQUENCE [LARGE SCALE GENOMIC DNA]</scope>
    <source>
        <strain evidence="6 7">S2</strain>
    </source>
</reference>
<keyword evidence="2 4" id="KW-0238">DNA-binding</keyword>
<keyword evidence="7" id="KW-1185">Reference proteome</keyword>
<dbReference type="SUPFAM" id="SSF46689">
    <property type="entry name" value="Homeodomain-like"/>
    <property type="match status" value="1"/>
</dbReference>